<sequence>MSGDTEGVMSDVCGGDYEDYDLKFENLRKRPISGWAPPIPPICGGDYEDYILEPKKPPIFPGDYKPTKLTFEPTKPPIFEERSISNWAPPIPPICGGDFEDYVLAPQKPSIFGCVPLGDYKPTKLTFEPTKPPIFEERSISNWAPPIPPICGGDFEDYVLAPQKPSIFGCVPLGDYKPSKPTFESTKPPIFGDLKCENLGQSGGAPISGWVPPISGGDYEDYEPTKPLFEPKKPPIFEDLKFENLGKSDGATISGRVPPISGGDYEDYKPTKPVFEPEKPPILGDLKCENLGQSGWAPISGWDYALKPKETKETEYGMTVTCGGDLKCENGGDLNCENLGQSGWAPISGWDYALKPKETEYSMPVVSCGGGKYLCLCDEVGFELLDLRPLCVQAINCFNKKNVRS</sequence>
<evidence type="ECO:0000313" key="2">
    <source>
        <dbReference type="Proteomes" id="UP000187203"/>
    </source>
</evidence>
<dbReference type="Proteomes" id="UP000187203">
    <property type="component" value="Unassembled WGS sequence"/>
</dbReference>
<organism evidence="1 2">
    <name type="scientific">Corchorus olitorius</name>
    <dbReference type="NCBI Taxonomy" id="93759"/>
    <lineage>
        <taxon>Eukaryota</taxon>
        <taxon>Viridiplantae</taxon>
        <taxon>Streptophyta</taxon>
        <taxon>Embryophyta</taxon>
        <taxon>Tracheophyta</taxon>
        <taxon>Spermatophyta</taxon>
        <taxon>Magnoliopsida</taxon>
        <taxon>eudicotyledons</taxon>
        <taxon>Gunneridae</taxon>
        <taxon>Pentapetalae</taxon>
        <taxon>rosids</taxon>
        <taxon>malvids</taxon>
        <taxon>Malvales</taxon>
        <taxon>Malvaceae</taxon>
        <taxon>Grewioideae</taxon>
        <taxon>Apeibeae</taxon>
        <taxon>Corchorus</taxon>
    </lineage>
</organism>
<gene>
    <name evidence="1" type="ORF">COLO4_31709</name>
</gene>
<comment type="caution">
    <text evidence="1">The sequence shown here is derived from an EMBL/GenBank/DDBJ whole genome shotgun (WGS) entry which is preliminary data.</text>
</comment>
<dbReference type="AlphaFoldDB" id="A0A1R3H3J5"/>
<protein>
    <submittedName>
        <fullName evidence="1">Uncharacterized protein</fullName>
    </submittedName>
</protein>
<evidence type="ECO:0000313" key="1">
    <source>
        <dbReference type="EMBL" id="OMO64897.1"/>
    </source>
</evidence>
<proteinExistence type="predicted"/>
<dbReference type="EMBL" id="AWUE01020869">
    <property type="protein sequence ID" value="OMO64897.1"/>
    <property type="molecule type" value="Genomic_DNA"/>
</dbReference>
<accession>A0A1R3H3J5</accession>
<keyword evidence="2" id="KW-1185">Reference proteome</keyword>
<name>A0A1R3H3J5_9ROSI</name>
<reference evidence="2" key="1">
    <citation type="submission" date="2013-09" db="EMBL/GenBank/DDBJ databases">
        <title>Corchorus olitorius genome sequencing.</title>
        <authorList>
            <person name="Alam M."/>
            <person name="Haque M.S."/>
            <person name="Islam M.S."/>
            <person name="Emdad E.M."/>
            <person name="Islam M.M."/>
            <person name="Ahmed B."/>
            <person name="Halim A."/>
            <person name="Hossen Q.M.M."/>
            <person name="Hossain M.Z."/>
            <person name="Ahmed R."/>
            <person name="Khan M.M."/>
            <person name="Islam R."/>
            <person name="Rashid M.M."/>
            <person name="Khan S.A."/>
            <person name="Rahman M.S."/>
            <person name="Alam M."/>
            <person name="Yahiya A.S."/>
            <person name="Khan M.S."/>
            <person name="Azam M.S."/>
            <person name="Haque T."/>
            <person name="Lashkar M.Z.H."/>
            <person name="Akhand A.I."/>
            <person name="Morshed G."/>
            <person name="Roy S."/>
            <person name="Uddin K.S."/>
            <person name="Rabeya T."/>
            <person name="Hossain A.S."/>
            <person name="Chowdhury A."/>
            <person name="Snigdha A.R."/>
            <person name="Mortoza M.S."/>
            <person name="Matin S.A."/>
            <person name="Hoque S.M.E."/>
            <person name="Islam M.K."/>
            <person name="Roy D.K."/>
            <person name="Haider R."/>
            <person name="Moosa M.M."/>
            <person name="Elias S.M."/>
            <person name="Hasan A.M."/>
            <person name="Jahan S."/>
            <person name="Shafiuddin M."/>
            <person name="Mahmood N."/>
            <person name="Shommy N.S."/>
        </authorList>
    </citation>
    <scope>NUCLEOTIDE SEQUENCE [LARGE SCALE GENOMIC DNA]</scope>
    <source>
        <strain evidence="2">cv. O-4</strain>
    </source>
</reference>